<protein>
    <submittedName>
        <fullName evidence="2">Protein kinase domain-containing protein</fullName>
    </submittedName>
</protein>
<name>A0AC35U1W6_9BILA</name>
<evidence type="ECO:0000313" key="2">
    <source>
        <dbReference type="WBParaSite" id="RSKR_0000662050.1"/>
    </source>
</evidence>
<evidence type="ECO:0000313" key="1">
    <source>
        <dbReference type="Proteomes" id="UP000095286"/>
    </source>
</evidence>
<proteinExistence type="predicted"/>
<accession>A0AC35U1W6</accession>
<reference evidence="2" key="1">
    <citation type="submission" date="2016-11" db="UniProtKB">
        <authorList>
            <consortium name="WormBaseParasite"/>
        </authorList>
    </citation>
    <scope>IDENTIFICATION</scope>
    <source>
        <strain evidence="2">KR3021</strain>
    </source>
</reference>
<dbReference type="Proteomes" id="UP000095286">
    <property type="component" value="Unplaced"/>
</dbReference>
<dbReference type="WBParaSite" id="RSKR_0000662050.1">
    <property type="protein sequence ID" value="RSKR_0000662050.1"/>
    <property type="gene ID" value="RSKR_0000662050"/>
</dbReference>
<organism evidence="1 2">
    <name type="scientific">Rhabditophanes sp. KR3021</name>
    <dbReference type="NCBI Taxonomy" id="114890"/>
    <lineage>
        <taxon>Eukaryota</taxon>
        <taxon>Metazoa</taxon>
        <taxon>Ecdysozoa</taxon>
        <taxon>Nematoda</taxon>
        <taxon>Chromadorea</taxon>
        <taxon>Rhabditida</taxon>
        <taxon>Tylenchina</taxon>
        <taxon>Panagrolaimomorpha</taxon>
        <taxon>Strongyloidoidea</taxon>
        <taxon>Alloionematidae</taxon>
        <taxon>Rhabditophanes</taxon>
    </lineage>
</organism>
<sequence length="250" mass="27227">GIPPEDEGPSSGQSESTSKCEGQADSIPPPSFQIQPQIMFFNNAQPTLPYGIAPHSITKDLPPILNAPPVMQLPQDSHVLPNYSEKEDLISQSTSVVSNSANSIYCIEEKFIMSGHVKVKSAAEIRDLKRSQTTIVSSVVGLPVIDFVVFSSATDFVTNKVYFDIGCQKEEQLLLDCLEKSIVSSFVGLPVIDFVVFSSATDSVTNKVTLTSDVKRKKNCYWIVWKNVPITGKNFVQLTTGVKGFGYAAS</sequence>